<dbReference type="Proteomes" id="UP000538666">
    <property type="component" value="Unassembled WGS sequence"/>
</dbReference>
<evidence type="ECO:0000313" key="2">
    <source>
        <dbReference type="Proteomes" id="UP000538666"/>
    </source>
</evidence>
<keyword evidence="2" id="KW-1185">Reference proteome</keyword>
<proteinExistence type="predicted"/>
<gene>
    <name evidence="1" type="ORF">HNQ77_001644</name>
</gene>
<dbReference type="RefSeq" id="WP_050058706.1">
    <property type="nucleotide sequence ID" value="NZ_JACHEK010000003.1"/>
</dbReference>
<dbReference type="EMBL" id="JACHEK010000003">
    <property type="protein sequence ID" value="MBB6143695.1"/>
    <property type="molecule type" value="Genomic_DNA"/>
</dbReference>
<dbReference type="InterPro" id="IPR036890">
    <property type="entry name" value="HATPase_C_sf"/>
</dbReference>
<dbReference type="OrthoDB" id="580846at2"/>
<comment type="caution">
    <text evidence="1">The sequence shown here is derived from an EMBL/GenBank/DDBJ whole genome shotgun (WGS) entry which is preliminary data.</text>
</comment>
<sequence length="574" mass="64704">MSTIRAQISPTILSKADRLFRNDDAGVFVELLQNARRAGANRVDIRIEQLPGDACVSRVTFHDNGGGIDDFQKLLTLGDSDWTTDVRDAEDPAGMGFFSLCHSAVEVWSGHQRVVLSRDVFLGSLEAQVVSTKKKVPGTRIVFTRDASVNLLVSAARRVSEFGPIEVFINSDQVDRHDFLEGAQHREIIDGIDVGFGTSFRWQFGFNDENWNFHGALIREAFDSIPGLLRLDQFGRWQTESLRARFNVLEVGRVKLQLPDRRAIVQDERLREFERKVRAAAYRFFGTQDHHALAFAHWTEAQSLGVALREAAPLLKTWHAAPLDDGIDPFFGSIEEHFLPSLDEVLLVSRCLPNQHTLEAALQEDSLLDRELYQAADHYAGYSWYDALPLLKDTRVTVEGLPYAEWEKKSLPRPEKIVVTAIIKQSDTADAVVDLPAAIHVVDGDDVDWGDEAPVFVAVRNSPWDNDALAGPFDIAQFLFDATFRSSEDVEADSWDTQRDYYDAHVQREVDDYFRGPRAALMGILENSLSWDARRYAKQVGVQEIRFKTNGAAADGWKIELVFPDDQEQPLEAM</sequence>
<evidence type="ECO:0008006" key="3">
    <source>
        <dbReference type="Google" id="ProtNLM"/>
    </source>
</evidence>
<accession>A0A841JT76</accession>
<protein>
    <recommendedName>
        <fullName evidence="3">ATP-binding protein</fullName>
    </recommendedName>
</protein>
<dbReference type="AlphaFoldDB" id="A0A841JT76"/>
<dbReference type="Gene3D" id="3.30.565.10">
    <property type="entry name" value="Histidine kinase-like ATPase, C-terminal domain"/>
    <property type="match status" value="1"/>
</dbReference>
<organism evidence="1 2">
    <name type="scientific">Silvibacterium bohemicum</name>
    <dbReference type="NCBI Taxonomy" id="1577686"/>
    <lineage>
        <taxon>Bacteria</taxon>
        <taxon>Pseudomonadati</taxon>
        <taxon>Acidobacteriota</taxon>
        <taxon>Terriglobia</taxon>
        <taxon>Terriglobales</taxon>
        <taxon>Acidobacteriaceae</taxon>
        <taxon>Silvibacterium</taxon>
    </lineage>
</organism>
<reference evidence="1 2" key="1">
    <citation type="submission" date="2020-08" db="EMBL/GenBank/DDBJ databases">
        <title>Genomic Encyclopedia of Type Strains, Phase IV (KMG-IV): sequencing the most valuable type-strain genomes for metagenomic binning, comparative biology and taxonomic classification.</title>
        <authorList>
            <person name="Goeker M."/>
        </authorList>
    </citation>
    <scope>NUCLEOTIDE SEQUENCE [LARGE SCALE GENOMIC DNA]</scope>
    <source>
        <strain evidence="1 2">DSM 103733</strain>
    </source>
</reference>
<evidence type="ECO:0000313" key="1">
    <source>
        <dbReference type="EMBL" id="MBB6143695.1"/>
    </source>
</evidence>
<dbReference type="SUPFAM" id="SSF55874">
    <property type="entry name" value="ATPase domain of HSP90 chaperone/DNA topoisomerase II/histidine kinase"/>
    <property type="match status" value="1"/>
</dbReference>
<name>A0A841JT76_9BACT</name>